<feature type="compositionally biased region" description="Low complexity" evidence="1">
    <location>
        <begin position="201"/>
        <end position="224"/>
    </location>
</feature>
<reference evidence="3 4" key="1">
    <citation type="submission" date="2024-09" db="EMBL/GenBank/DDBJ databases">
        <authorList>
            <person name="Sun Q."/>
            <person name="Mori K."/>
        </authorList>
    </citation>
    <scope>NUCLEOTIDE SEQUENCE [LARGE SCALE GENOMIC DNA]</scope>
    <source>
        <strain evidence="3 4">CCM 7659</strain>
    </source>
</reference>
<organism evidence="3 4">
    <name type="scientific">Dietzia aerolata</name>
    <dbReference type="NCBI Taxonomy" id="595984"/>
    <lineage>
        <taxon>Bacteria</taxon>
        <taxon>Bacillati</taxon>
        <taxon>Actinomycetota</taxon>
        <taxon>Actinomycetes</taxon>
        <taxon>Mycobacteriales</taxon>
        <taxon>Dietziaceae</taxon>
        <taxon>Dietzia</taxon>
    </lineage>
</organism>
<accession>A0ABV5JMC1</accession>
<dbReference type="EMBL" id="JBHMDY010000002">
    <property type="protein sequence ID" value="MFB9258878.1"/>
    <property type="molecule type" value="Genomic_DNA"/>
</dbReference>
<protein>
    <submittedName>
        <fullName evidence="3">Uncharacterized protein</fullName>
    </submittedName>
</protein>
<feature type="transmembrane region" description="Helical" evidence="2">
    <location>
        <begin position="111"/>
        <end position="133"/>
    </location>
</feature>
<evidence type="ECO:0000256" key="2">
    <source>
        <dbReference type="SAM" id="Phobius"/>
    </source>
</evidence>
<feature type="compositionally biased region" description="Pro residues" evidence="1">
    <location>
        <begin position="142"/>
        <end position="152"/>
    </location>
</feature>
<keyword evidence="2" id="KW-0812">Transmembrane</keyword>
<feature type="compositionally biased region" description="Low complexity" evidence="1">
    <location>
        <begin position="153"/>
        <end position="175"/>
    </location>
</feature>
<sequence length="224" mass="22651">MSKRSDRAAERKAVKQAEKDLKHAGTAARKAFDLKDPRFLGEAAVAATRGPVGLALFGASRGIQVVRDRRAEQAEVLSELASDAKLHADTLREKTSVLAAPPQRKKPLRRFAPLLIVGLAGGAAVAGATAYFLRDSGSPASSPTPAPKPPANPAQSPAPGSATPGPAAGSAPQPSDDSVTGEDTKIDAADPEGPADQQIDSSPSAGSSTPGPAAGSAPQPSDDE</sequence>
<evidence type="ECO:0000313" key="4">
    <source>
        <dbReference type="Proteomes" id="UP001589700"/>
    </source>
</evidence>
<keyword evidence="2" id="KW-1133">Transmembrane helix</keyword>
<feature type="compositionally biased region" description="Basic and acidic residues" evidence="1">
    <location>
        <begin position="1"/>
        <end position="23"/>
    </location>
</feature>
<feature type="region of interest" description="Disordered" evidence="1">
    <location>
        <begin position="1"/>
        <end position="27"/>
    </location>
</feature>
<proteinExistence type="predicted"/>
<dbReference type="Proteomes" id="UP001589700">
    <property type="component" value="Unassembled WGS sequence"/>
</dbReference>
<evidence type="ECO:0000313" key="3">
    <source>
        <dbReference type="EMBL" id="MFB9258878.1"/>
    </source>
</evidence>
<keyword evidence="4" id="KW-1185">Reference proteome</keyword>
<dbReference type="RefSeq" id="WP_182630687.1">
    <property type="nucleotide sequence ID" value="NZ_JAALDM010000003.1"/>
</dbReference>
<name>A0ABV5JMC1_9ACTN</name>
<evidence type="ECO:0000256" key="1">
    <source>
        <dbReference type="SAM" id="MobiDB-lite"/>
    </source>
</evidence>
<comment type="caution">
    <text evidence="3">The sequence shown here is derived from an EMBL/GenBank/DDBJ whole genome shotgun (WGS) entry which is preliminary data.</text>
</comment>
<keyword evidence="2" id="KW-0472">Membrane</keyword>
<gene>
    <name evidence="3" type="ORF">ACFFVD_03600</name>
</gene>
<feature type="region of interest" description="Disordered" evidence="1">
    <location>
        <begin position="134"/>
        <end position="224"/>
    </location>
</feature>